<dbReference type="RefSeq" id="XP_010266075.1">
    <property type="nucleotide sequence ID" value="XM_010267773.1"/>
</dbReference>
<dbReference type="AlphaFoldDB" id="A0A1U8AJG8"/>
<keyword evidence="3" id="KW-1185">Reference proteome</keyword>
<organism evidence="3 4">
    <name type="scientific">Nelumbo nucifera</name>
    <name type="common">Sacred lotus</name>
    <dbReference type="NCBI Taxonomy" id="4432"/>
    <lineage>
        <taxon>Eukaryota</taxon>
        <taxon>Viridiplantae</taxon>
        <taxon>Streptophyta</taxon>
        <taxon>Embryophyta</taxon>
        <taxon>Tracheophyta</taxon>
        <taxon>Spermatophyta</taxon>
        <taxon>Magnoliopsida</taxon>
        <taxon>Proteales</taxon>
        <taxon>Nelumbonaceae</taxon>
        <taxon>Nelumbo</taxon>
    </lineage>
</organism>
<accession>A0A1U8AJG8</accession>
<name>A0A1U8AJG8_NELNU</name>
<dbReference type="InterPro" id="IPR036047">
    <property type="entry name" value="F-box-like_dom_sf"/>
</dbReference>
<sequence length="398" mass="44949">MDRVQWSELPTELLAATAKRLSTRIDILRFRSVCRSWRYSVSPNFLPLQLPFPAIPRDSIRETIGGVFSLYETTVYLLQPADSPHGHGASSKGGWLIKVEEQSPDHKVLLLNPLSRTRIKSSPLATFPAVLNLSDFRFSELGKDYILRYSGYRPLTVSVHEFEELFIRKAILAPSDSNPVSIATSHDYAVAAIYRSGKLGFFKPGDEGWIVLDDEPHRYEDVVHHHGQFIAVDRSGRAVVADQSSFKASLVAHPIVDSGVRKQLVNSLGELFLVDRYLDRGPVVFTKEEEIEWCNTDQGGSDIAARFKVYKLDFSEQKWVEVKSLGDRVFMVGDSHSFSFSSCDFSGYKRNSIYFTHEYLCLYEEENGGLSSYDVGVFNLEDGSVRVLASFPDYSQLF</sequence>
<evidence type="ECO:0000259" key="1">
    <source>
        <dbReference type="Pfam" id="PF00646"/>
    </source>
</evidence>
<dbReference type="Proteomes" id="UP000189703">
    <property type="component" value="Unplaced"/>
</dbReference>
<dbReference type="PANTHER" id="PTHR47123:SF15">
    <property type="entry name" value="F-BOX PROTEIN SKIP23"/>
    <property type="match status" value="1"/>
</dbReference>
<evidence type="ECO:0000259" key="2">
    <source>
        <dbReference type="Pfam" id="PF03478"/>
    </source>
</evidence>
<dbReference type="eggNOG" id="ENOG502QW71">
    <property type="taxonomic scope" value="Eukaryota"/>
</dbReference>
<proteinExistence type="predicted"/>
<dbReference type="InterPro" id="IPR005174">
    <property type="entry name" value="KIB1-4_b-propeller"/>
</dbReference>
<dbReference type="GO" id="GO:0016567">
    <property type="term" value="P:protein ubiquitination"/>
    <property type="evidence" value="ECO:0000318"/>
    <property type="project" value="GO_Central"/>
</dbReference>
<feature type="domain" description="KIB1-4 beta-propeller" evidence="2">
    <location>
        <begin position="68"/>
        <end position="379"/>
    </location>
</feature>
<dbReference type="InterPro" id="IPR051304">
    <property type="entry name" value="SCF_F-box_domain"/>
</dbReference>
<dbReference type="Pfam" id="PF00646">
    <property type="entry name" value="F-box"/>
    <property type="match status" value="1"/>
</dbReference>
<dbReference type="OrthoDB" id="638130at2759"/>
<dbReference type="OMA" id="HENITNG"/>
<dbReference type="SUPFAM" id="SSF81383">
    <property type="entry name" value="F-box domain"/>
    <property type="match status" value="1"/>
</dbReference>
<protein>
    <submittedName>
        <fullName evidence="4">F-box protein SKIP23-like</fullName>
    </submittedName>
</protein>
<dbReference type="KEGG" id="nnu:104603690"/>
<reference evidence="4" key="1">
    <citation type="submission" date="2025-08" db="UniProtKB">
        <authorList>
            <consortium name="RefSeq"/>
        </authorList>
    </citation>
    <scope>IDENTIFICATION</scope>
</reference>
<gene>
    <name evidence="4" type="primary">LOC104603690</name>
</gene>
<dbReference type="GeneID" id="104603690"/>
<evidence type="ECO:0000313" key="3">
    <source>
        <dbReference type="Proteomes" id="UP000189703"/>
    </source>
</evidence>
<dbReference type="Pfam" id="PF03478">
    <property type="entry name" value="Beta-prop_KIB1-4"/>
    <property type="match status" value="1"/>
</dbReference>
<dbReference type="InterPro" id="IPR001810">
    <property type="entry name" value="F-box_dom"/>
</dbReference>
<feature type="domain" description="F-box" evidence="1">
    <location>
        <begin position="6"/>
        <end position="41"/>
    </location>
</feature>
<dbReference type="PANTHER" id="PTHR47123">
    <property type="entry name" value="F-BOX PROTEIN SKIP23"/>
    <property type="match status" value="1"/>
</dbReference>
<evidence type="ECO:0000313" key="4">
    <source>
        <dbReference type="RefSeq" id="XP_010266075.1"/>
    </source>
</evidence>
<dbReference type="Gene3D" id="1.20.1280.50">
    <property type="match status" value="1"/>
</dbReference>